<dbReference type="OrthoDB" id="5520029at2"/>
<name>A0A3A8JDS8_9BACT</name>
<dbReference type="InterPro" id="IPR015068">
    <property type="entry name" value="DUF1877"/>
</dbReference>
<reference evidence="2" key="1">
    <citation type="submission" date="2018-09" db="EMBL/GenBank/DDBJ databases">
        <authorList>
            <person name="Livingstone P.G."/>
            <person name="Whitworth D.E."/>
        </authorList>
    </citation>
    <scope>NUCLEOTIDE SEQUENCE [LARGE SCALE GENOMIC DNA]</scope>
    <source>
        <strain evidence="2">CA054A</strain>
    </source>
</reference>
<dbReference type="InterPro" id="IPR035944">
    <property type="entry name" value="YfbM-like_sf"/>
</dbReference>
<evidence type="ECO:0000313" key="2">
    <source>
        <dbReference type="Proteomes" id="UP000268094"/>
    </source>
</evidence>
<comment type="caution">
    <text evidence="1">The sequence shown here is derived from an EMBL/GenBank/DDBJ whole genome shotgun (WGS) entry which is preliminary data.</text>
</comment>
<sequence>MGFETYYQAIPASSELLDVARQDLEAGEYFWSVLFMFRAPRIEHLLSGGPPIPGQVKLWHLVVEHLRTRPDLGGLNTTLDRHWDRLHFVLSAERRDESGTDEDPLIKLAIRGEDEIAEHVRGGQGVPLRYTRPETVGRIAHMLDGVRFESLRRHFTAVAMDEGSVYKHPHPAQLDDDWHALQEYFERFRVFYGSAAKHADGVLVHRD</sequence>
<dbReference type="Pfam" id="PF08974">
    <property type="entry name" value="DUF1877"/>
    <property type="match status" value="1"/>
</dbReference>
<organism evidence="1 2">
    <name type="scientific">Corallococcus terminator</name>
    <dbReference type="NCBI Taxonomy" id="2316733"/>
    <lineage>
        <taxon>Bacteria</taxon>
        <taxon>Pseudomonadati</taxon>
        <taxon>Myxococcota</taxon>
        <taxon>Myxococcia</taxon>
        <taxon>Myxococcales</taxon>
        <taxon>Cystobacterineae</taxon>
        <taxon>Myxococcaceae</taxon>
        <taxon>Corallococcus</taxon>
    </lineage>
</organism>
<dbReference type="Gene3D" id="3.40.1760.10">
    <property type="entry name" value="YfbM-like super family"/>
    <property type="match status" value="1"/>
</dbReference>
<gene>
    <name evidence="1" type="ORF">D7V88_00795</name>
</gene>
<keyword evidence="2" id="KW-1185">Reference proteome</keyword>
<proteinExistence type="predicted"/>
<dbReference type="AlphaFoldDB" id="A0A3A8JDS8"/>
<protein>
    <submittedName>
        <fullName evidence="1">DUF1877 family protein</fullName>
    </submittedName>
</protein>
<dbReference type="Proteomes" id="UP000268094">
    <property type="component" value="Unassembled WGS sequence"/>
</dbReference>
<dbReference type="EMBL" id="RAVZ01000003">
    <property type="protein sequence ID" value="RKG93859.1"/>
    <property type="molecule type" value="Genomic_DNA"/>
</dbReference>
<evidence type="ECO:0000313" key="1">
    <source>
        <dbReference type="EMBL" id="RKG93859.1"/>
    </source>
</evidence>
<accession>A0A3A8JDS8</accession>
<dbReference type="RefSeq" id="WP_120538655.1">
    <property type="nucleotide sequence ID" value="NZ_RAVZ01000003.1"/>
</dbReference>
<dbReference type="SUPFAM" id="SSF111069">
    <property type="entry name" value="Hypothetical protein yfbM"/>
    <property type="match status" value="1"/>
</dbReference>